<dbReference type="Proteomes" id="UP000734854">
    <property type="component" value="Unassembled WGS sequence"/>
</dbReference>
<comment type="caution">
    <text evidence="4">The sequence shown here is derived from an EMBL/GenBank/DDBJ whole genome shotgun (WGS) entry which is preliminary data.</text>
</comment>
<evidence type="ECO:0000313" key="5">
    <source>
        <dbReference type="Proteomes" id="UP000734854"/>
    </source>
</evidence>
<keyword evidence="5" id="KW-1185">Reference proteome</keyword>
<sequence>MEWPTPTTTTTNMNEYEKLVIGMNNPRVVIDNVACATATIVKVDSSSSKHGALMEVVQVIADLNLSVKKAYFSYDGRWFMDVFHITDRFGRKLTDESVLSCLEQSFDTGNDESRGSHTGREKHTVVELIGNDRPGLLSEVFAVLADHNCGVVEATVWVRHGRIACCLTINNALSGKSVADEQRLRRVESRLRRVLEGDLDDARGATAAISPAAVASADRRLHQLMLADRDYERGSPAAPAAVSIQSWAERGYSVLSVQCRERPKLLFDVLCALTDMEYVVFHGAVDTAGDSARQEFYIRHNDGTPIGSKEERQRVVRCLQASIDRRASPGTRLELETPDQPGILADVTRTLRENGLLVTRAEVSTKGDVVSIVFYVTGASGRPAVPEAIEAVRRWVGVDRLTVKEGEGEVQRWRLKSVGGVEAEGGVGIGLGYLGNFVRRNLYNLGLINSFS</sequence>
<dbReference type="OrthoDB" id="2019938at2759"/>
<dbReference type="PANTHER" id="PTHR31096:SF6">
    <property type="entry name" value="ACT DOMAIN-CONTAINING PROTEIN ACR8"/>
    <property type="match status" value="1"/>
</dbReference>
<dbReference type="GO" id="GO:0016597">
    <property type="term" value="F:amino acid binding"/>
    <property type="evidence" value="ECO:0007669"/>
    <property type="project" value="UniProtKB-UniRule"/>
</dbReference>
<gene>
    <name evidence="4" type="ORF">ZIOFF_038841</name>
</gene>
<dbReference type="EMBL" id="JACMSC010000011">
    <property type="protein sequence ID" value="KAG6499085.1"/>
    <property type="molecule type" value="Genomic_DNA"/>
</dbReference>
<proteinExistence type="predicted"/>
<evidence type="ECO:0000256" key="1">
    <source>
        <dbReference type="ARBA" id="ARBA00022737"/>
    </source>
</evidence>
<organism evidence="4 5">
    <name type="scientific">Zingiber officinale</name>
    <name type="common">Ginger</name>
    <name type="synonym">Amomum zingiber</name>
    <dbReference type="NCBI Taxonomy" id="94328"/>
    <lineage>
        <taxon>Eukaryota</taxon>
        <taxon>Viridiplantae</taxon>
        <taxon>Streptophyta</taxon>
        <taxon>Embryophyta</taxon>
        <taxon>Tracheophyta</taxon>
        <taxon>Spermatophyta</taxon>
        <taxon>Magnoliopsida</taxon>
        <taxon>Liliopsida</taxon>
        <taxon>Zingiberales</taxon>
        <taxon>Zingiberaceae</taxon>
        <taxon>Zingiber</taxon>
    </lineage>
</organism>
<dbReference type="CDD" id="cd04897">
    <property type="entry name" value="ACT_ACR_3"/>
    <property type="match status" value="1"/>
</dbReference>
<evidence type="ECO:0000313" key="4">
    <source>
        <dbReference type="EMBL" id="KAG6499085.1"/>
    </source>
</evidence>
<keyword evidence="1 2" id="KW-0677">Repeat</keyword>
<evidence type="ECO:0000256" key="2">
    <source>
        <dbReference type="RuleBase" id="RU369043"/>
    </source>
</evidence>
<accession>A0A8J5G056</accession>
<dbReference type="AlphaFoldDB" id="A0A8J5G056"/>
<evidence type="ECO:0000259" key="3">
    <source>
        <dbReference type="PROSITE" id="PS51671"/>
    </source>
</evidence>
<dbReference type="PROSITE" id="PS51671">
    <property type="entry name" value="ACT"/>
    <property type="match status" value="2"/>
</dbReference>
<dbReference type="Pfam" id="PF13740">
    <property type="entry name" value="ACT_6"/>
    <property type="match status" value="1"/>
</dbReference>
<dbReference type="InterPro" id="IPR002912">
    <property type="entry name" value="ACT_dom"/>
</dbReference>
<name>A0A8J5G056_ZINOF</name>
<reference evidence="4 5" key="1">
    <citation type="submission" date="2020-08" db="EMBL/GenBank/DDBJ databases">
        <title>Plant Genome Project.</title>
        <authorList>
            <person name="Zhang R.-G."/>
        </authorList>
    </citation>
    <scope>NUCLEOTIDE SEQUENCE [LARGE SCALE GENOMIC DNA]</scope>
    <source>
        <tissue evidence="4">Rhizome</tissue>
    </source>
</reference>
<feature type="domain" description="ACT" evidence="3">
    <location>
        <begin position="125"/>
        <end position="207"/>
    </location>
</feature>
<dbReference type="PANTHER" id="PTHR31096">
    <property type="entry name" value="ACT DOMAIN-CONTAINING PROTEIN ACR4-RELATED"/>
    <property type="match status" value="1"/>
</dbReference>
<comment type="function">
    <text evidence="2">Binds amino acids.</text>
</comment>
<dbReference type="Pfam" id="PF01842">
    <property type="entry name" value="ACT"/>
    <property type="match status" value="1"/>
</dbReference>
<dbReference type="InterPro" id="IPR040217">
    <property type="entry name" value="ACR1-12"/>
</dbReference>
<protein>
    <recommendedName>
        <fullName evidence="2">ACT domain-containing protein ACR</fullName>
    </recommendedName>
    <alternativeName>
        <fullName evidence="2">Protein ACT DOMAIN REPEATS</fullName>
    </alternativeName>
</protein>
<feature type="domain" description="ACT" evidence="3">
    <location>
        <begin position="332"/>
        <end position="406"/>
    </location>
</feature>